<keyword evidence="5 6" id="KW-0472">Membrane</keyword>
<feature type="transmembrane region" description="Helical" evidence="6">
    <location>
        <begin position="459"/>
        <end position="479"/>
    </location>
</feature>
<evidence type="ECO:0000256" key="6">
    <source>
        <dbReference type="SAM" id="Phobius"/>
    </source>
</evidence>
<evidence type="ECO:0000256" key="5">
    <source>
        <dbReference type="ARBA" id="ARBA00023136"/>
    </source>
</evidence>
<feature type="transmembrane region" description="Helical" evidence="6">
    <location>
        <begin position="206"/>
        <end position="228"/>
    </location>
</feature>
<dbReference type="PANTHER" id="PTHR42718:SF9">
    <property type="entry name" value="MAJOR FACILITATOR SUPERFAMILY MULTIDRUG TRANSPORTER MFSC"/>
    <property type="match status" value="1"/>
</dbReference>
<feature type="domain" description="Major facilitator superfamily (MFS) profile" evidence="7">
    <location>
        <begin position="53"/>
        <end position="484"/>
    </location>
</feature>
<comment type="caution">
    <text evidence="8">The sequence shown here is derived from an EMBL/GenBank/DDBJ whole genome shotgun (WGS) entry which is preliminary data.</text>
</comment>
<dbReference type="Pfam" id="PF07690">
    <property type="entry name" value="MFS_1"/>
    <property type="match status" value="1"/>
</dbReference>
<gene>
    <name evidence="8" type="primary">mmr</name>
    <name evidence="8" type="ORF">Airi01_051000</name>
</gene>
<reference evidence="8" key="1">
    <citation type="submission" date="2023-03" db="EMBL/GenBank/DDBJ databases">
        <title>Actinoallomurus iriomotensis NBRC 103681.</title>
        <authorList>
            <person name="Ichikawa N."/>
            <person name="Sato H."/>
            <person name="Tonouchi N."/>
        </authorList>
    </citation>
    <scope>NUCLEOTIDE SEQUENCE</scope>
    <source>
        <strain evidence="8">NBRC 103681</strain>
    </source>
</reference>
<evidence type="ECO:0000256" key="1">
    <source>
        <dbReference type="ARBA" id="ARBA00004651"/>
    </source>
</evidence>
<dbReference type="Proteomes" id="UP001165135">
    <property type="component" value="Unassembled WGS sequence"/>
</dbReference>
<dbReference type="CDD" id="cd17321">
    <property type="entry name" value="MFS_MMR_MDR_like"/>
    <property type="match status" value="1"/>
</dbReference>
<accession>A0A9W6RJF2</accession>
<evidence type="ECO:0000313" key="9">
    <source>
        <dbReference type="Proteomes" id="UP001165135"/>
    </source>
</evidence>
<feature type="transmembrane region" description="Helical" evidence="6">
    <location>
        <begin position="91"/>
        <end position="110"/>
    </location>
</feature>
<name>A0A9W6RJF2_9ACTN</name>
<feature type="transmembrane region" description="Helical" evidence="6">
    <location>
        <begin position="51"/>
        <end position="71"/>
    </location>
</feature>
<dbReference type="Gene3D" id="1.20.1250.20">
    <property type="entry name" value="MFS general substrate transporter like domains"/>
    <property type="match status" value="1"/>
</dbReference>
<dbReference type="EMBL" id="BSTJ01000006">
    <property type="protein sequence ID" value="GLY76833.1"/>
    <property type="molecule type" value="Genomic_DNA"/>
</dbReference>
<feature type="transmembrane region" description="Helical" evidence="6">
    <location>
        <begin position="122"/>
        <end position="144"/>
    </location>
</feature>
<dbReference type="PANTHER" id="PTHR42718">
    <property type="entry name" value="MAJOR FACILITATOR SUPERFAMILY MULTIDRUG TRANSPORTER MFSC"/>
    <property type="match status" value="1"/>
</dbReference>
<feature type="transmembrane region" description="Helical" evidence="6">
    <location>
        <begin position="369"/>
        <end position="389"/>
    </location>
</feature>
<evidence type="ECO:0000313" key="8">
    <source>
        <dbReference type="EMBL" id="GLY76833.1"/>
    </source>
</evidence>
<sequence length="484" mass="48236">MELHGHRNRAVAFGNSERACGPAGGAREARPGQWGPMTTLRLPVRAGAGHGLALFGIALGYFMVLLDMTVLSVAEPDLAASLHTSVSGLQWATTGYTVVFGALLLSAGAVADRYGAHRVFRVAVAVFGLGSLLSAFAPVLGVLIALRVLLGAAGAACVPASMAMIARLYPVPAERTRAVAVWASVSGAAVAAGPIAGGVLVDLVGWRAIFLVNVPIALAVLALVAGPAVRCPRGGRRVDWAAQLAACAVLALLTDALIAAGARSWAHVVVSGTATVLAAAGFAVLERRSVAPVIDRALLRAGGVRAGLAAGAAVNFALNGSLFVLPLLLQEQRHLGAAVSGLAFLPLTVPFVANPPVTGRIVARVGPRPPILAGMTLLTLGGAALGWAVAAGAGYAVLAVGLLLTGFGVSFVLPSLVAAVLDVAPEGTAGAAGGTLNAARQTGATIGVAAMGAVFGHGAAYALLLAAVVCLAAGAWFALAGDRR</sequence>
<dbReference type="InterPro" id="IPR011701">
    <property type="entry name" value="MFS"/>
</dbReference>
<organism evidence="8 9">
    <name type="scientific">Actinoallomurus iriomotensis</name>
    <dbReference type="NCBI Taxonomy" id="478107"/>
    <lineage>
        <taxon>Bacteria</taxon>
        <taxon>Bacillati</taxon>
        <taxon>Actinomycetota</taxon>
        <taxon>Actinomycetes</taxon>
        <taxon>Streptosporangiales</taxon>
        <taxon>Thermomonosporaceae</taxon>
        <taxon>Actinoallomurus</taxon>
    </lineage>
</organism>
<protein>
    <submittedName>
        <fullName evidence="8">MFS transporter</fullName>
    </submittedName>
</protein>
<keyword evidence="3 6" id="KW-0812">Transmembrane</keyword>
<dbReference type="SUPFAM" id="SSF103473">
    <property type="entry name" value="MFS general substrate transporter"/>
    <property type="match status" value="1"/>
</dbReference>
<evidence type="ECO:0000256" key="2">
    <source>
        <dbReference type="ARBA" id="ARBA00022448"/>
    </source>
</evidence>
<dbReference type="PROSITE" id="PS50850">
    <property type="entry name" value="MFS"/>
    <property type="match status" value="1"/>
</dbReference>
<evidence type="ECO:0000256" key="4">
    <source>
        <dbReference type="ARBA" id="ARBA00022989"/>
    </source>
</evidence>
<feature type="transmembrane region" description="Helical" evidence="6">
    <location>
        <begin position="240"/>
        <end position="259"/>
    </location>
</feature>
<evidence type="ECO:0000259" key="7">
    <source>
        <dbReference type="PROSITE" id="PS50850"/>
    </source>
</evidence>
<feature type="transmembrane region" description="Helical" evidence="6">
    <location>
        <begin position="306"/>
        <end position="329"/>
    </location>
</feature>
<keyword evidence="4 6" id="KW-1133">Transmembrane helix</keyword>
<dbReference type="GO" id="GO:0005886">
    <property type="term" value="C:plasma membrane"/>
    <property type="evidence" value="ECO:0007669"/>
    <property type="project" value="UniProtKB-SubCell"/>
</dbReference>
<feature type="transmembrane region" description="Helical" evidence="6">
    <location>
        <begin position="150"/>
        <end position="169"/>
    </location>
</feature>
<feature type="transmembrane region" description="Helical" evidence="6">
    <location>
        <begin position="265"/>
        <end position="285"/>
    </location>
</feature>
<dbReference type="AlphaFoldDB" id="A0A9W6RJF2"/>
<dbReference type="InterPro" id="IPR036259">
    <property type="entry name" value="MFS_trans_sf"/>
</dbReference>
<feature type="transmembrane region" description="Helical" evidence="6">
    <location>
        <begin position="395"/>
        <end position="421"/>
    </location>
</feature>
<keyword evidence="2" id="KW-0813">Transport</keyword>
<proteinExistence type="predicted"/>
<evidence type="ECO:0000256" key="3">
    <source>
        <dbReference type="ARBA" id="ARBA00022692"/>
    </source>
</evidence>
<dbReference type="Gene3D" id="1.20.1720.10">
    <property type="entry name" value="Multidrug resistance protein D"/>
    <property type="match status" value="1"/>
</dbReference>
<comment type="subcellular location">
    <subcellularLocation>
        <location evidence="1">Cell membrane</location>
        <topology evidence="1">Multi-pass membrane protein</topology>
    </subcellularLocation>
</comment>
<dbReference type="InterPro" id="IPR020846">
    <property type="entry name" value="MFS_dom"/>
</dbReference>
<feature type="transmembrane region" description="Helical" evidence="6">
    <location>
        <begin position="181"/>
        <end position="200"/>
    </location>
</feature>
<dbReference type="GO" id="GO:0022857">
    <property type="term" value="F:transmembrane transporter activity"/>
    <property type="evidence" value="ECO:0007669"/>
    <property type="project" value="InterPro"/>
</dbReference>